<evidence type="ECO:0000313" key="2">
    <source>
        <dbReference type="EMBL" id="CAK9234924.1"/>
    </source>
</evidence>
<proteinExistence type="predicted"/>
<dbReference type="EMBL" id="OZ019900">
    <property type="protein sequence ID" value="CAK9234924.1"/>
    <property type="molecule type" value="Genomic_DNA"/>
</dbReference>
<name>A0ABP0V0U1_9BRYO</name>
<keyword evidence="3" id="KW-1185">Reference proteome</keyword>
<feature type="region of interest" description="Disordered" evidence="1">
    <location>
        <begin position="136"/>
        <end position="163"/>
    </location>
</feature>
<sequence>MAAPLPVRGSVLSSAPCSLQEASGMLQRFLSSEGAAESGIVKGYLENVSRSLHEVISRGDKTLNQSFSDPRHSKSEEMVEDFELGVENANENAQAVMNFEALLGREDEHAFPNELDKRSNGEILSENEFEAADMVASTRSSRIADEDDVTASKRKKKKKKNLIEASREAVTGALEGVLASAIGGKAQDEERIDKVTLVPADQEGRKKKKKKHKEKPPLENNFLTKERSDDREDDTGHLNSKSDEQDIKEKKKTKKRAADQSPGEHRVSKKSRKSG</sequence>
<feature type="compositionally biased region" description="Basic residues" evidence="1">
    <location>
        <begin position="205"/>
        <end position="214"/>
    </location>
</feature>
<feature type="compositionally biased region" description="Basic and acidic residues" evidence="1">
    <location>
        <begin position="256"/>
        <end position="266"/>
    </location>
</feature>
<evidence type="ECO:0000313" key="3">
    <source>
        <dbReference type="Proteomes" id="UP001497512"/>
    </source>
</evidence>
<accession>A0ABP0V0U1</accession>
<organism evidence="2 3">
    <name type="scientific">Sphagnum troendelagicum</name>
    <dbReference type="NCBI Taxonomy" id="128251"/>
    <lineage>
        <taxon>Eukaryota</taxon>
        <taxon>Viridiplantae</taxon>
        <taxon>Streptophyta</taxon>
        <taxon>Embryophyta</taxon>
        <taxon>Bryophyta</taxon>
        <taxon>Sphagnophytina</taxon>
        <taxon>Sphagnopsida</taxon>
        <taxon>Sphagnales</taxon>
        <taxon>Sphagnaceae</taxon>
        <taxon>Sphagnum</taxon>
    </lineage>
</organism>
<gene>
    <name evidence="2" type="ORF">CSSPTR1EN2_LOCUS22460</name>
</gene>
<feature type="compositionally biased region" description="Basic and acidic residues" evidence="1">
    <location>
        <begin position="224"/>
        <end position="249"/>
    </location>
</feature>
<feature type="region of interest" description="Disordered" evidence="1">
    <location>
        <begin position="184"/>
        <end position="275"/>
    </location>
</feature>
<dbReference type="Proteomes" id="UP001497512">
    <property type="component" value="Chromosome 8"/>
</dbReference>
<protein>
    <submittedName>
        <fullName evidence="2">Uncharacterized protein</fullName>
    </submittedName>
</protein>
<reference evidence="2" key="1">
    <citation type="submission" date="2024-02" db="EMBL/GenBank/DDBJ databases">
        <authorList>
            <consortium name="ELIXIR-Norway"/>
            <consortium name="Elixir Norway"/>
        </authorList>
    </citation>
    <scope>NUCLEOTIDE SEQUENCE</scope>
</reference>
<evidence type="ECO:0000256" key="1">
    <source>
        <dbReference type="SAM" id="MobiDB-lite"/>
    </source>
</evidence>